<dbReference type="AlphaFoldDB" id="A0A137PJ34"/>
<keyword evidence="1" id="KW-1133">Transmembrane helix</keyword>
<sequence length="113" mass="13122">MTSQFTGLVLTIVTLFSLFPTSMWAINNYYDEKYHLVYVSVFIILIEITLFALGLVIVYKYFKRILIWKNSEALLLTAHGHDTSPPSYIHPPNYPPSTVQEVQEIQEIRIDQN</sequence>
<keyword evidence="1" id="KW-0472">Membrane</keyword>
<proteinExistence type="predicted"/>
<dbReference type="EMBL" id="KQ964418">
    <property type="protein sequence ID" value="KXN74995.1"/>
    <property type="molecule type" value="Genomic_DNA"/>
</dbReference>
<accession>A0A137PJ34</accession>
<reference evidence="3 4" key="1">
    <citation type="journal article" date="2015" name="Genome Biol. Evol.">
        <title>Phylogenomic analyses indicate that early fungi evolved digesting cell walls of algal ancestors of land plants.</title>
        <authorList>
            <person name="Chang Y."/>
            <person name="Wang S."/>
            <person name="Sekimoto S."/>
            <person name="Aerts A.L."/>
            <person name="Choi C."/>
            <person name="Clum A."/>
            <person name="LaButti K.M."/>
            <person name="Lindquist E.A."/>
            <person name="Yee Ngan C."/>
            <person name="Ohm R.A."/>
            <person name="Salamov A.A."/>
            <person name="Grigoriev I.V."/>
            <person name="Spatafora J.W."/>
            <person name="Berbee M.L."/>
        </authorList>
    </citation>
    <scope>NUCLEOTIDE SEQUENCE [LARGE SCALE GENOMIC DNA]</scope>
    <source>
        <strain evidence="3 4">NRRL 28638</strain>
    </source>
</reference>
<evidence type="ECO:0000256" key="2">
    <source>
        <dbReference type="SAM" id="SignalP"/>
    </source>
</evidence>
<dbReference type="Proteomes" id="UP000070444">
    <property type="component" value="Unassembled WGS sequence"/>
</dbReference>
<evidence type="ECO:0000256" key="1">
    <source>
        <dbReference type="SAM" id="Phobius"/>
    </source>
</evidence>
<keyword evidence="1" id="KW-0812">Transmembrane</keyword>
<protein>
    <submittedName>
        <fullName evidence="3">Uncharacterized protein</fullName>
    </submittedName>
</protein>
<feature type="chain" id="PRO_5007294955" evidence="2">
    <location>
        <begin position="26"/>
        <end position="113"/>
    </location>
</feature>
<gene>
    <name evidence="3" type="ORF">CONCODRAFT_76528</name>
</gene>
<evidence type="ECO:0000313" key="4">
    <source>
        <dbReference type="Proteomes" id="UP000070444"/>
    </source>
</evidence>
<organism evidence="3 4">
    <name type="scientific">Conidiobolus coronatus (strain ATCC 28846 / CBS 209.66 / NRRL 28638)</name>
    <name type="common">Delacroixia coronata</name>
    <dbReference type="NCBI Taxonomy" id="796925"/>
    <lineage>
        <taxon>Eukaryota</taxon>
        <taxon>Fungi</taxon>
        <taxon>Fungi incertae sedis</taxon>
        <taxon>Zoopagomycota</taxon>
        <taxon>Entomophthoromycotina</taxon>
        <taxon>Entomophthoromycetes</taxon>
        <taxon>Entomophthorales</taxon>
        <taxon>Ancylistaceae</taxon>
        <taxon>Conidiobolus</taxon>
    </lineage>
</organism>
<evidence type="ECO:0000313" key="3">
    <source>
        <dbReference type="EMBL" id="KXN74995.1"/>
    </source>
</evidence>
<keyword evidence="2" id="KW-0732">Signal</keyword>
<keyword evidence="4" id="KW-1185">Reference proteome</keyword>
<feature type="transmembrane region" description="Helical" evidence="1">
    <location>
        <begin position="35"/>
        <end position="59"/>
    </location>
</feature>
<feature type="signal peptide" evidence="2">
    <location>
        <begin position="1"/>
        <end position="25"/>
    </location>
</feature>
<name>A0A137PJ34_CONC2</name>